<dbReference type="SUPFAM" id="SSF63737">
    <property type="entry name" value="Leukotriene A4 hydrolase N-terminal domain"/>
    <property type="match status" value="1"/>
</dbReference>
<dbReference type="Proteomes" id="UP001151699">
    <property type="component" value="Chromosome B"/>
</dbReference>
<dbReference type="GO" id="GO:0070006">
    <property type="term" value="F:metalloaminopeptidase activity"/>
    <property type="evidence" value="ECO:0007669"/>
    <property type="project" value="TreeGrafter"/>
</dbReference>
<keyword evidence="11 19" id="KW-0862">Zinc</keyword>
<dbReference type="InterPro" id="IPR042097">
    <property type="entry name" value="Aminopeptidase_N-like_N_sf"/>
</dbReference>
<evidence type="ECO:0000256" key="8">
    <source>
        <dbReference type="ARBA" id="ARBA00022723"/>
    </source>
</evidence>
<dbReference type="GO" id="GO:0098552">
    <property type="term" value="C:side of membrane"/>
    <property type="evidence" value="ECO:0007669"/>
    <property type="project" value="UniProtKB-KW"/>
</dbReference>
<protein>
    <submittedName>
        <fullName evidence="23">Aminopeptidase N</fullName>
    </submittedName>
</protein>
<evidence type="ECO:0000256" key="5">
    <source>
        <dbReference type="ARBA" id="ARBA00022622"/>
    </source>
</evidence>
<dbReference type="InterPro" id="IPR024571">
    <property type="entry name" value="ERAP1-like_C_dom"/>
</dbReference>
<proteinExistence type="inferred from homology"/>
<dbReference type="FunFam" id="2.60.40.1910:FF:000008">
    <property type="entry name" value="Aminopeptidase"/>
    <property type="match status" value="1"/>
</dbReference>
<dbReference type="EMBL" id="WJQU01000002">
    <property type="protein sequence ID" value="KAJ6642143.1"/>
    <property type="molecule type" value="Genomic_DNA"/>
</dbReference>
<evidence type="ECO:0000256" key="7">
    <source>
        <dbReference type="ARBA" id="ARBA00022692"/>
    </source>
</evidence>
<dbReference type="PANTHER" id="PTHR11533">
    <property type="entry name" value="PROTEASE M1 ZINC METALLOPROTEASE"/>
    <property type="match status" value="1"/>
</dbReference>
<keyword evidence="10" id="KW-0378">Hydrolase</keyword>
<keyword evidence="13" id="KW-1133">Transmembrane helix</keyword>
<name>A0A9Q0N1X5_9DIPT</name>
<evidence type="ECO:0000256" key="9">
    <source>
        <dbReference type="ARBA" id="ARBA00022729"/>
    </source>
</evidence>
<dbReference type="GO" id="GO:0043171">
    <property type="term" value="P:peptide catabolic process"/>
    <property type="evidence" value="ECO:0007669"/>
    <property type="project" value="TreeGrafter"/>
</dbReference>
<comment type="subcellular location">
    <subcellularLocation>
        <location evidence="2">Cell membrane</location>
        <topology evidence="2">Lipid-anchor</topology>
        <topology evidence="2">GPI-anchor</topology>
    </subcellularLocation>
    <subcellularLocation>
        <location evidence="1">Membrane</location>
        <topology evidence="1">Single-pass type II membrane protein</topology>
    </subcellularLocation>
</comment>
<evidence type="ECO:0000256" key="18">
    <source>
        <dbReference type="PIRSR" id="PIRSR634016-1"/>
    </source>
</evidence>
<evidence type="ECO:0000313" key="24">
    <source>
        <dbReference type="Proteomes" id="UP001151699"/>
    </source>
</evidence>
<evidence type="ECO:0000256" key="16">
    <source>
        <dbReference type="ARBA" id="ARBA00023180"/>
    </source>
</evidence>
<keyword evidence="15" id="KW-0472">Membrane</keyword>
<keyword evidence="7" id="KW-0812">Transmembrane</keyword>
<dbReference type="InterPro" id="IPR014782">
    <property type="entry name" value="Peptidase_M1_dom"/>
</dbReference>
<evidence type="ECO:0000259" key="20">
    <source>
        <dbReference type="Pfam" id="PF01433"/>
    </source>
</evidence>
<evidence type="ECO:0000256" key="19">
    <source>
        <dbReference type="PIRSR" id="PIRSR634016-3"/>
    </source>
</evidence>
<accession>A0A9Q0N1X5</accession>
<evidence type="ECO:0000256" key="15">
    <source>
        <dbReference type="ARBA" id="ARBA00023136"/>
    </source>
</evidence>
<evidence type="ECO:0000256" key="14">
    <source>
        <dbReference type="ARBA" id="ARBA00023049"/>
    </source>
</evidence>
<dbReference type="Gene3D" id="2.60.40.1910">
    <property type="match status" value="1"/>
</dbReference>
<dbReference type="Pfam" id="PF11838">
    <property type="entry name" value="ERAP1_C"/>
    <property type="match status" value="1"/>
</dbReference>
<keyword evidence="12" id="KW-0735">Signal-anchor</keyword>
<evidence type="ECO:0000256" key="17">
    <source>
        <dbReference type="ARBA" id="ARBA00023288"/>
    </source>
</evidence>
<dbReference type="GO" id="GO:0042277">
    <property type="term" value="F:peptide binding"/>
    <property type="evidence" value="ECO:0007669"/>
    <property type="project" value="TreeGrafter"/>
</dbReference>
<keyword evidence="4" id="KW-1003">Cell membrane</keyword>
<dbReference type="PANTHER" id="PTHR11533:SF290">
    <property type="entry name" value="AMINOPEPTIDASE"/>
    <property type="match status" value="1"/>
</dbReference>
<feature type="binding site" evidence="19">
    <location>
        <position position="454"/>
    </location>
    <ligand>
        <name>Zn(2+)</name>
        <dbReference type="ChEBI" id="CHEBI:29105"/>
        <note>catalytic</note>
    </ligand>
</feature>
<comment type="cofactor">
    <cofactor evidence="19">
        <name>Zn(2+)</name>
        <dbReference type="ChEBI" id="CHEBI:29105"/>
    </cofactor>
    <text evidence="19">Binds 1 zinc ion per subunit.</text>
</comment>
<evidence type="ECO:0000256" key="2">
    <source>
        <dbReference type="ARBA" id="ARBA00004609"/>
    </source>
</evidence>
<dbReference type="FunFam" id="2.60.40.1730:FF:000012">
    <property type="entry name" value="Aminopeptidase N"/>
    <property type="match status" value="1"/>
</dbReference>
<evidence type="ECO:0000256" key="10">
    <source>
        <dbReference type="ARBA" id="ARBA00022801"/>
    </source>
</evidence>
<dbReference type="Pfam" id="PF17900">
    <property type="entry name" value="Peptidase_M1_N"/>
    <property type="match status" value="1"/>
</dbReference>
<dbReference type="GO" id="GO:0005615">
    <property type="term" value="C:extracellular space"/>
    <property type="evidence" value="ECO:0007669"/>
    <property type="project" value="TreeGrafter"/>
</dbReference>
<evidence type="ECO:0000313" key="23">
    <source>
        <dbReference type="EMBL" id="KAJ6642143.1"/>
    </source>
</evidence>
<dbReference type="Gene3D" id="2.60.40.1730">
    <property type="entry name" value="tricorn interacting facor f3 domain"/>
    <property type="match status" value="1"/>
</dbReference>
<comment type="caution">
    <text evidence="23">The sequence shown here is derived from an EMBL/GenBank/DDBJ whole genome shotgun (WGS) entry which is preliminary data.</text>
</comment>
<keyword evidence="16" id="KW-0325">Glycoprotein</keyword>
<feature type="binding site" evidence="19">
    <location>
        <position position="472"/>
    </location>
    <ligand>
        <name>Zn(2+)</name>
        <dbReference type="ChEBI" id="CHEBI:29105"/>
        <note>catalytic</note>
    </ligand>
</feature>
<dbReference type="GO" id="GO:0008270">
    <property type="term" value="F:zinc ion binding"/>
    <property type="evidence" value="ECO:0007669"/>
    <property type="project" value="InterPro"/>
</dbReference>
<dbReference type="SUPFAM" id="SSF55486">
    <property type="entry name" value="Metalloproteases ('zincins'), catalytic domain"/>
    <property type="match status" value="1"/>
</dbReference>
<feature type="domain" description="Peptidase M1 membrane alanine aminopeptidase" evidence="20">
    <location>
        <begin position="381"/>
        <end position="542"/>
    </location>
</feature>
<comment type="similarity">
    <text evidence="3">Belongs to the peptidase M1 family.</text>
</comment>
<evidence type="ECO:0000256" key="13">
    <source>
        <dbReference type="ARBA" id="ARBA00022989"/>
    </source>
</evidence>
<dbReference type="InterPro" id="IPR034016">
    <property type="entry name" value="M1_APN-typ"/>
</dbReference>
<evidence type="ECO:0000256" key="12">
    <source>
        <dbReference type="ARBA" id="ARBA00022968"/>
    </source>
</evidence>
<evidence type="ECO:0000256" key="4">
    <source>
        <dbReference type="ARBA" id="ARBA00022475"/>
    </source>
</evidence>
<sequence>MGACKKKMLNAGSMVLVYLNRTCFRGKFVSVKTQGNANIFLIDRGYTVTVALANIRILHLDLNQTQLPMETLAQASEFILSRCIISHDALLSKIQDEIAQHLLAFHIDDKVCFLPKKFYYNQESGDVKFVTLSIDGAPMIRSSIPSNINFRLPNNTVPVNYIISLRTWIHEGNFTFTGIVTIDVQPTEPTDFITVHQDGFTIGDIRLTSEDAVIPVEPFEYNSTLDFLTIPTSVDLSPSQIYSLRIEYSGTLRDDDLGFYRSSYVNENGDTIWLAATQFQTGSARRAFPCYDEPGLKVPVQVDITHDPSYEALSNMPDITREENDDGSVTTFFETSPPISTYLVAFVVSEFPHVSGNTSRPILQRVFARPTAFNQTDLIFELSEPMLDKMIEYFRVGYPLPKLDQIALPDFRYGAMENWGLITYLEVLFLFDENQSTYADKMGVVSAIAHEYGHQWFGIHSRSNSITKKLNEGFASYFQNTAIDMIYPDWHMIDYFTVRTLQDTFRNDALEISPPMNEYIEHHDLVTGLFSQMTSAKGFALHNENYRENYKITIPAACIVQMFLHAFTESTFLKGLEMYLNDRAFSIASEEDVFSAMEKAVDEDGSVPADIDVPTVMFSWTSQAGFPLIEVTRSYESDISATTVGLSQERYFSNQTNSPNDITFWIPVSYTTSHSPSSNDTRPDFWYPPTREMNFTIPTLTPADWLLLNKQASGYYRVLYDDTNYRLLADAMFRNISLFHRLNRAQIINDAYNFVTIGRLTHSQFLNTVRFLENDNEYASWYPAITAFTTIDRAFSGHEDYPLFTEFISTLIEHLYDTVGVHDLSDEPFLRKYSRPLAIQWACNMGLVHCRSDATRALRELMVTGVEFHQNVRNVLYCAALRSGNSNDFHFVWNRMLNSEDVSVRNSLTSSLGCSTTRRLLRELLRSTVEETNDNGVEYGPGEAYRVFSSVYQNGLLGLDMAIDFLREYRHQAFADFGFSSFENIIIGMSQRFTDLVDTAYTERLIADHIPFYTNLYMNNNRDWLVQYGEDVSAWLRELRR</sequence>
<feature type="active site" description="Proton acceptor" evidence="18">
    <location>
        <position position="451"/>
    </location>
</feature>
<organism evidence="23 24">
    <name type="scientific">Pseudolycoriella hygida</name>
    <dbReference type="NCBI Taxonomy" id="35572"/>
    <lineage>
        <taxon>Eukaryota</taxon>
        <taxon>Metazoa</taxon>
        <taxon>Ecdysozoa</taxon>
        <taxon>Arthropoda</taxon>
        <taxon>Hexapoda</taxon>
        <taxon>Insecta</taxon>
        <taxon>Pterygota</taxon>
        <taxon>Neoptera</taxon>
        <taxon>Endopterygota</taxon>
        <taxon>Diptera</taxon>
        <taxon>Nematocera</taxon>
        <taxon>Sciaroidea</taxon>
        <taxon>Sciaridae</taxon>
        <taxon>Pseudolycoriella</taxon>
    </lineage>
</organism>
<evidence type="ECO:0000256" key="1">
    <source>
        <dbReference type="ARBA" id="ARBA00004606"/>
    </source>
</evidence>
<dbReference type="AlphaFoldDB" id="A0A9Q0N1X5"/>
<keyword evidence="9" id="KW-0732">Signal</keyword>
<dbReference type="GO" id="GO:0005737">
    <property type="term" value="C:cytoplasm"/>
    <property type="evidence" value="ECO:0007669"/>
    <property type="project" value="TreeGrafter"/>
</dbReference>
<dbReference type="OrthoDB" id="10031169at2759"/>
<feature type="domain" description="ERAP1-like C-terminal" evidence="21">
    <location>
        <begin position="705"/>
        <end position="1009"/>
    </location>
</feature>
<evidence type="ECO:0000259" key="21">
    <source>
        <dbReference type="Pfam" id="PF11838"/>
    </source>
</evidence>
<evidence type="ECO:0000256" key="6">
    <source>
        <dbReference type="ARBA" id="ARBA00022670"/>
    </source>
</evidence>
<dbReference type="PRINTS" id="PR00756">
    <property type="entry name" value="ALADIPTASE"/>
</dbReference>
<feature type="binding site" evidence="19">
    <location>
        <position position="450"/>
    </location>
    <ligand>
        <name>Zn(2+)</name>
        <dbReference type="ChEBI" id="CHEBI:29105"/>
        <note>catalytic</note>
    </ligand>
</feature>
<dbReference type="Gene3D" id="1.10.390.10">
    <property type="entry name" value="Neutral Protease Domain 2"/>
    <property type="match status" value="1"/>
</dbReference>
<keyword evidence="23" id="KW-0031">Aminopeptidase</keyword>
<evidence type="ECO:0000256" key="11">
    <source>
        <dbReference type="ARBA" id="ARBA00022833"/>
    </source>
</evidence>
<dbReference type="Gene3D" id="1.25.50.20">
    <property type="match status" value="1"/>
</dbReference>
<dbReference type="GO" id="GO:0005886">
    <property type="term" value="C:plasma membrane"/>
    <property type="evidence" value="ECO:0007669"/>
    <property type="project" value="UniProtKB-SubCell"/>
</dbReference>
<dbReference type="CDD" id="cd20379">
    <property type="entry name" value="Tudor_dTUD-like"/>
    <property type="match status" value="1"/>
</dbReference>
<dbReference type="InterPro" id="IPR001930">
    <property type="entry name" value="Peptidase_M1"/>
</dbReference>
<keyword evidence="5" id="KW-0336">GPI-anchor</keyword>
<keyword evidence="17" id="KW-0449">Lipoprotein</keyword>
<keyword evidence="24" id="KW-1185">Reference proteome</keyword>
<dbReference type="GO" id="GO:0006508">
    <property type="term" value="P:proteolysis"/>
    <property type="evidence" value="ECO:0007669"/>
    <property type="project" value="UniProtKB-KW"/>
</dbReference>
<gene>
    <name evidence="23" type="primary">APN2_5</name>
    <name evidence="23" type="ORF">Bhyg_07090</name>
</gene>
<dbReference type="Pfam" id="PF01433">
    <property type="entry name" value="Peptidase_M1"/>
    <property type="match status" value="1"/>
</dbReference>
<feature type="domain" description="Aminopeptidase N-like N-terminal" evidence="22">
    <location>
        <begin position="158"/>
        <end position="343"/>
    </location>
</feature>
<dbReference type="InterPro" id="IPR027268">
    <property type="entry name" value="Peptidase_M4/M1_CTD_sf"/>
</dbReference>
<dbReference type="CDD" id="cd09601">
    <property type="entry name" value="M1_APN-Q_like"/>
    <property type="match status" value="1"/>
</dbReference>
<evidence type="ECO:0000259" key="22">
    <source>
        <dbReference type="Pfam" id="PF17900"/>
    </source>
</evidence>
<reference evidence="23" key="1">
    <citation type="submission" date="2022-07" db="EMBL/GenBank/DDBJ databases">
        <authorList>
            <person name="Trinca V."/>
            <person name="Uliana J.V.C."/>
            <person name="Torres T.T."/>
            <person name="Ward R.J."/>
            <person name="Monesi N."/>
        </authorList>
    </citation>
    <scope>NUCLEOTIDE SEQUENCE</scope>
    <source>
        <strain evidence="23">HSMRA1968</strain>
        <tissue evidence="23">Whole embryos</tissue>
    </source>
</reference>
<keyword evidence="6" id="KW-0645">Protease</keyword>
<dbReference type="InterPro" id="IPR050344">
    <property type="entry name" value="Peptidase_M1_aminopeptidases"/>
</dbReference>
<keyword evidence="8 19" id="KW-0479">Metal-binding</keyword>
<keyword evidence="14" id="KW-0482">Metalloprotease</keyword>
<evidence type="ECO:0000256" key="3">
    <source>
        <dbReference type="ARBA" id="ARBA00010136"/>
    </source>
</evidence>
<dbReference type="InterPro" id="IPR045357">
    <property type="entry name" value="Aminopeptidase_N-like_N"/>
</dbReference>